<keyword evidence="1" id="KW-0732">Signal</keyword>
<sequence>MRTFLLLLLTTFLGAIVPLRAQVPTLVNYQGRVESFSGTANFRFALANADGSEIYWSNDGTCKQGGEPAAAVSLAVEEGYYSVVLGDVTVPNMAAIPASVFRKPDIRLQVWFDDGTNGSRRLDPAERLIPVAYVADSALDGAHIAPAQLDLQPGGSAANPPPGTLRLVNRDGKLVVRDAEGNETSASASADSTSKAQAVAAAVTATTAATAPELFDDFTLRADGTIYESGSKPLIGSPYQFIGSNPNATVTGGKLMPTGGQLYYLDATLATPVRDVAVEYTNEEAPGGVFEGGIVLGIKTTGVIETDLIHIRLNRNTVNVEVGSPGSAGWQTIYSKVMPGNKVPLGVTLVSRIYILGDLLLIQHEGKTHSVKDPRIAEYNGNHVFFEALGPDGFFTQVGLKRLWANTPSGGIASDAPRGDEPQWLGQSDVLQSVILGQPVFPGNGRFGTAFGGGQPSETDKLAVDGKVLANGVYGSRPFAGEKALSSVVASNLVTAELPSPAGSVDADLLVPGFDDLPLAKNGESLTYQFLGTFGANANAKRIKIQAYSPNFIIFDSGKLNENGTTWSLEMKRVKLAGRSHQWLFVLRTPTKTITRHYEADTTGTMGYQFLGSGKAAGDVKILSGTQEARLNY</sequence>
<feature type="signal peptide" evidence="1">
    <location>
        <begin position="1"/>
        <end position="21"/>
    </location>
</feature>
<accession>A0ABU9B3K3</accession>
<keyword evidence="3" id="KW-1185">Reference proteome</keyword>
<organism evidence="2 3">
    <name type="scientific">Luteolibacter soli</name>
    <dbReference type="NCBI Taxonomy" id="3135280"/>
    <lineage>
        <taxon>Bacteria</taxon>
        <taxon>Pseudomonadati</taxon>
        <taxon>Verrucomicrobiota</taxon>
        <taxon>Verrucomicrobiia</taxon>
        <taxon>Verrucomicrobiales</taxon>
        <taxon>Verrucomicrobiaceae</taxon>
        <taxon>Luteolibacter</taxon>
    </lineage>
</organism>
<evidence type="ECO:0000313" key="2">
    <source>
        <dbReference type="EMBL" id="MEK7953542.1"/>
    </source>
</evidence>
<name>A0ABU9B3K3_9BACT</name>
<feature type="chain" id="PRO_5046473877" evidence="1">
    <location>
        <begin position="22"/>
        <end position="633"/>
    </location>
</feature>
<protein>
    <submittedName>
        <fullName evidence="2">Uncharacterized protein</fullName>
    </submittedName>
</protein>
<dbReference type="Proteomes" id="UP001371305">
    <property type="component" value="Unassembled WGS sequence"/>
</dbReference>
<gene>
    <name evidence="2" type="ORF">WKV53_23710</name>
</gene>
<comment type="caution">
    <text evidence="2">The sequence shown here is derived from an EMBL/GenBank/DDBJ whole genome shotgun (WGS) entry which is preliminary data.</text>
</comment>
<evidence type="ECO:0000313" key="3">
    <source>
        <dbReference type="Proteomes" id="UP001371305"/>
    </source>
</evidence>
<reference evidence="2 3" key="1">
    <citation type="submission" date="2024-04" db="EMBL/GenBank/DDBJ databases">
        <title>Luteolibacter sp. isolated from soil.</title>
        <authorList>
            <person name="An J."/>
        </authorList>
    </citation>
    <scope>NUCLEOTIDE SEQUENCE [LARGE SCALE GENOMIC DNA]</scope>
    <source>
        <strain evidence="2 3">Y139</strain>
    </source>
</reference>
<evidence type="ECO:0000256" key="1">
    <source>
        <dbReference type="SAM" id="SignalP"/>
    </source>
</evidence>
<dbReference type="EMBL" id="JBBUKT010000012">
    <property type="protein sequence ID" value="MEK7953542.1"/>
    <property type="molecule type" value="Genomic_DNA"/>
</dbReference>
<proteinExistence type="predicted"/>
<dbReference type="RefSeq" id="WP_341407308.1">
    <property type="nucleotide sequence ID" value="NZ_JBBUKT010000012.1"/>
</dbReference>